<dbReference type="PANTHER" id="PTHR40370">
    <property type="entry name" value="EXPRESSED PROTEIN"/>
    <property type="match status" value="1"/>
</dbReference>
<dbReference type="Pfam" id="PF11274">
    <property type="entry name" value="DUF3074"/>
    <property type="match status" value="1"/>
</dbReference>
<dbReference type="AlphaFoldDB" id="A0AAQ3RA62"/>
<accession>A0AAQ3RA62</accession>
<evidence type="ECO:0000313" key="4">
    <source>
        <dbReference type="Proteomes" id="UP001303373"/>
    </source>
</evidence>
<evidence type="ECO:0000259" key="2">
    <source>
        <dbReference type="Pfam" id="PF11274"/>
    </source>
</evidence>
<dbReference type="Proteomes" id="UP001303373">
    <property type="component" value="Chromosome 2"/>
</dbReference>
<gene>
    <name evidence="3" type="ORF">R9X50_00156300</name>
</gene>
<dbReference type="InterPro" id="IPR024500">
    <property type="entry name" value="DUF3074"/>
</dbReference>
<evidence type="ECO:0000313" key="3">
    <source>
        <dbReference type="EMBL" id="WPG98767.1"/>
    </source>
</evidence>
<reference evidence="3 4" key="1">
    <citation type="submission" date="2023-11" db="EMBL/GenBank/DDBJ databases">
        <title>An acidophilic fungus is an integral part of prey digestion in a carnivorous sundew plant.</title>
        <authorList>
            <person name="Tsai I.J."/>
        </authorList>
    </citation>
    <scope>NUCLEOTIDE SEQUENCE [LARGE SCALE GENOMIC DNA]</scope>
    <source>
        <strain evidence="3">169a</strain>
    </source>
</reference>
<dbReference type="SUPFAM" id="SSF55961">
    <property type="entry name" value="Bet v1-like"/>
    <property type="match status" value="1"/>
</dbReference>
<organism evidence="3 4">
    <name type="scientific">Acrodontium crateriforme</name>
    <dbReference type="NCBI Taxonomy" id="150365"/>
    <lineage>
        <taxon>Eukaryota</taxon>
        <taxon>Fungi</taxon>
        <taxon>Dikarya</taxon>
        <taxon>Ascomycota</taxon>
        <taxon>Pezizomycotina</taxon>
        <taxon>Dothideomycetes</taxon>
        <taxon>Dothideomycetidae</taxon>
        <taxon>Mycosphaerellales</taxon>
        <taxon>Teratosphaeriaceae</taxon>
        <taxon>Acrodontium</taxon>
    </lineage>
</organism>
<name>A0AAQ3RA62_9PEZI</name>
<proteinExistence type="predicted"/>
<sequence length="346" mass="37508">MKLDSLQNMSTAVTDAVGSNAAAGLPSETNPPPGMEGQAKASDTAQGTAFSASSLGKIVRMRALGPSEIPAHPELATLQINSETPALDVFIKELLIEAEGFTTGYLPKNFNIKSKGKQSPPSIATVDLFTREIPMSELPKDARPSLGQRSAETWFARTSIHENVPKNGSATWDEFDNGLRVNHSQNEKDYTPNIYDAHMVLDWTNEISKITQSSDSMGGWENLELRIMEMAHKIPPPLNNRVFPVMILTARRASPAALIVVQVPVDTSKISTSKYCGGKGSKTTTGMYCSVEYCTLIESDSKVKWQMATASDAKGSVPMWAQKMGVPGAVVKDVGLFIGWCAQQRK</sequence>
<dbReference type="PANTHER" id="PTHR40370:SF1">
    <property type="entry name" value="DUF3074 DOMAIN-CONTAINING PROTEIN"/>
    <property type="match status" value="1"/>
</dbReference>
<feature type="domain" description="DUF3074" evidence="2">
    <location>
        <begin position="154"/>
        <end position="340"/>
    </location>
</feature>
<feature type="region of interest" description="Disordered" evidence="1">
    <location>
        <begin position="20"/>
        <end position="40"/>
    </location>
</feature>
<protein>
    <recommendedName>
        <fullName evidence="2">DUF3074 domain-containing protein</fullName>
    </recommendedName>
</protein>
<evidence type="ECO:0000256" key="1">
    <source>
        <dbReference type="SAM" id="MobiDB-lite"/>
    </source>
</evidence>
<keyword evidence="4" id="KW-1185">Reference proteome</keyword>
<dbReference type="EMBL" id="CP138581">
    <property type="protein sequence ID" value="WPG98767.1"/>
    <property type="molecule type" value="Genomic_DNA"/>
</dbReference>